<dbReference type="SUPFAM" id="SSF53850">
    <property type="entry name" value="Periplasmic binding protein-like II"/>
    <property type="match status" value="1"/>
</dbReference>
<dbReference type="PANTHER" id="PTHR30290:SF83">
    <property type="entry name" value="ABC TRANSPORTER SUBSTRATE-BINDING PROTEIN"/>
    <property type="match status" value="1"/>
</dbReference>
<dbReference type="Pfam" id="PF00496">
    <property type="entry name" value="SBP_bac_5"/>
    <property type="match status" value="1"/>
</dbReference>
<dbReference type="PANTHER" id="PTHR30290">
    <property type="entry name" value="PERIPLASMIC BINDING COMPONENT OF ABC TRANSPORTER"/>
    <property type="match status" value="1"/>
</dbReference>
<comment type="caution">
    <text evidence="4">The sequence shown here is derived from an EMBL/GenBank/DDBJ whole genome shotgun (WGS) entry which is preliminary data.</text>
</comment>
<reference evidence="5" key="1">
    <citation type="journal article" date="2019" name="Int. J. Syst. Evol. Microbiol.">
        <title>The Global Catalogue of Microorganisms (GCM) 10K type strain sequencing project: providing services to taxonomists for standard genome sequencing and annotation.</title>
        <authorList>
            <consortium name="The Broad Institute Genomics Platform"/>
            <consortium name="The Broad Institute Genome Sequencing Center for Infectious Disease"/>
            <person name="Wu L."/>
            <person name="Ma J."/>
        </authorList>
    </citation>
    <scope>NUCLEOTIDE SEQUENCE [LARGE SCALE GENOMIC DNA]</scope>
    <source>
        <strain evidence="5">CGMCC 1.12286</strain>
    </source>
</reference>
<evidence type="ECO:0000256" key="2">
    <source>
        <dbReference type="SAM" id="SignalP"/>
    </source>
</evidence>
<feature type="chain" id="PRO_5045339876" evidence="2">
    <location>
        <begin position="22"/>
        <end position="671"/>
    </location>
</feature>
<dbReference type="Gene3D" id="3.90.76.10">
    <property type="entry name" value="Dipeptide-binding Protein, Domain 1"/>
    <property type="match status" value="1"/>
</dbReference>
<dbReference type="Proteomes" id="UP001597079">
    <property type="component" value="Unassembled WGS sequence"/>
</dbReference>
<dbReference type="InterPro" id="IPR000914">
    <property type="entry name" value="SBP_5_dom"/>
</dbReference>
<name>A0ABW4JQE0_9BACL</name>
<gene>
    <name evidence="4" type="ORF">ACFSB2_25865</name>
</gene>
<evidence type="ECO:0000313" key="4">
    <source>
        <dbReference type="EMBL" id="MFD1678099.1"/>
    </source>
</evidence>
<dbReference type="Gene3D" id="3.10.105.10">
    <property type="entry name" value="Dipeptide-binding Protein, Domain 3"/>
    <property type="match status" value="1"/>
</dbReference>
<evidence type="ECO:0000256" key="1">
    <source>
        <dbReference type="ARBA" id="ARBA00004193"/>
    </source>
</evidence>
<proteinExistence type="predicted"/>
<accession>A0ABW4JQE0</accession>
<protein>
    <submittedName>
        <fullName evidence="4">ABC transporter substrate-binding protein</fullName>
    </submittedName>
</protein>
<dbReference type="PROSITE" id="PS01040">
    <property type="entry name" value="SBP_BACTERIAL_5"/>
    <property type="match status" value="1"/>
</dbReference>
<feature type="domain" description="Solute-binding protein family 5" evidence="3">
    <location>
        <begin position="74"/>
        <end position="437"/>
    </location>
</feature>
<feature type="signal peptide" evidence="2">
    <location>
        <begin position="1"/>
        <end position="21"/>
    </location>
</feature>
<keyword evidence="2" id="KW-0732">Signal</keyword>
<dbReference type="PROSITE" id="PS51257">
    <property type="entry name" value="PROKAR_LIPOPROTEIN"/>
    <property type="match status" value="1"/>
</dbReference>
<dbReference type="InterPro" id="IPR039424">
    <property type="entry name" value="SBP_5"/>
</dbReference>
<evidence type="ECO:0000259" key="3">
    <source>
        <dbReference type="Pfam" id="PF00496"/>
    </source>
</evidence>
<dbReference type="EMBL" id="JBHUCX010000100">
    <property type="protein sequence ID" value="MFD1678099.1"/>
    <property type="molecule type" value="Genomic_DNA"/>
</dbReference>
<evidence type="ECO:0000313" key="5">
    <source>
        <dbReference type="Proteomes" id="UP001597079"/>
    </source>
</evidence>
<keyword evidence="5" id="KW-1185">Reference proteome</keyword>
<sequence length="671" mass="73966">MKKVSLLALTVALCASTTVGCATHKSISNSDSVKIFMPPSWPDLQTTDYTTGTQLIMPGALLEGLVGYNKDFSKIVPKVANSWTHNKNYTVWTFNLRHDAKWSNGQPVTANDFYFSWMWLARPGQKGFPPMYASPMQFIVNGYAYESGSVPASKVGLKVLNKWTLQCTLANPNPNFLEGLVGGQNGGQSLPLYPPLIKKHPTDWYLPKYFVGNGPYLLSSFKANGQMVLTRNPKYVGHPGEYNVGNLKTITIIPSSSTPLQAYMSNTTDVALLTNPSDYIYAKTKLKDQYVRSYSTGEAELTWDHSVYASPYDKLDVRKAIAYAIDRTVIANKVDNGMSLPVGTLMPKKYDAYETFSLPLTAQVKQAQKLLAQAGYPGGKGLPTLYFYQASGAADPVLESVQAQLKANLGIQSKIVELPSQIAGSGTYDFANLKEQPGFVDGSWEAPGPGSYSVEFGVQFVLPQPDRAHFGKALSMMNAGQNNPYAVKAYGNPSNKQLGLKWSDWAPMVQDFNTVNAWMQKYGNTPGLLMQNPLPGSPTNQQLWDSYVAKWKAAKTDADKHAAWLTAWQYLGGNGGNYGLDLSLEINKDLMKEPSLLKLNAENTKLGQISTSQAQKLGGAVADEWEQLYWEIPLTQKSQIALQKPGLMNVPYNPYTWDNIINLQYMSTQAK</sequence>
<dbReference type="RefSeq" id="WP_377946088.1">
    <property type="nucleotide sequence ID" value="NZ_JBHUCX010000100.1"/>
</dbReference>
<comment type="subcellular location">
    <subcellularLocation>
        <location evidence="1">Cell membrane</location>
        <topology evidence="1">Lipid-anchor</topology>
    </subcellularLocation>
</comment>
<organism evidence="4 5">
    <name type="scientific">Alicyclobacillus fodiniaquatilis</name>
    <dbReference type="NCBI Taxonomy" id="1661150"/>
    <lineage>
        <taxon>Bacteria</taxon>
        <taxon>Bacillati</taxon>
        <taxon>Bacillota</taxon>
        <taxon>Bacilli</taxon>
        <taxon>Bacillales</taxon>
        <taxon>Alicyclobacillaceae</taxon>
        <taxon>Alicyclobacillus</taxon>
    </lineage>
</organism>
<dbReference type="InterPro" id="IPR023765">
    <property type="entry name" value="SBP_5_CS"/>
</dbReference>
<dbReference type="Gene3D" id="3.40.190.10">
    <property type="entry name" value="Periplasmic binding protein-like II"/>
    <property type="match status" value="1"/>
</dbReference>